<dbReference type="GO" id="GO:0009103">
    <property type="term" value="P:lipopolysaccharide biosynthetic process"/>
    <property type="evidence" value="ECO:0007669"/>
    <property type="project" value="TreeGrafter"/>
</dbReference>
<organism evidence="10 12">
    <name type="scientific">Aquisalinus luteolus</name>
    <dbReference type="NCBI Taxonomy" id="1566827"/>
    <lineage>
        <taxon>Bacteria</taxon>
        <taxon>Pseudomonadati</taxon>
        <taxon>Pseudomonadota</taxon>
        <taxon>Alphaproteobacteria</taxon>
        <taxon>Parvularculales</taxon>
        <taxon>Parvularculaceae</taxon>
        <taxon>Aquisalinus</taxon>
    </lineage>
</organism>
<dbReference type="EMBL" id="VCJR02000002">
    <property type="protein sequence ID" value="NHK28760.1"/>
    <property type="molecule type" value="Genomic_DNA"/>
</dbReference>
<keyword evidence="2" id="KW-1003">Cell membrane</keyword>
<dbReference type="Proteomes" id="UP000621856">
    <property type="component" value="Unassembled WGS sequence"/>
</dbReference>
<feature type="transmembrane region" description="Helical" evidence="9">
    <location>
        <begin position="109"/>
        <end position="126"/>
    </location>
</feature>
<reference evidence="11 13" key="2">
    <citation type="submission" date="2020-02" db="EMBL/GenBank/DDBJ databases">
        <title>Genome sequence of Parvularcula flava strain NH6-79.</title>
        <authorList>
            <person name="Abdul Karim M.H."/>
            <person name="Lam M.Q."/>
            <person name="Chen S.J."/>
            <person name="Yahya A."/>
            <person name="Shahir S."/>
            <person name="Shamsir M.S."/>
            <person name="Chong C.S."/>
        </authorList>
    </citation>
    <scope>NUCLEOTIDE SEQUENCE [LARGE SCALE GENOMIC DNA]</scope>
    <source>
        <strain evidence="11 13">NH6-79</strain>
    </source>
</reference>
<evidence type="ECO:0000256" key="8">
    <source>
        <dbReference type="SAM" id="MobiDB-lite"/>
    </source>
</evidence>
<protein>
    <submittedName>
        <fullName evidence="10">Glycosyltransferase WbpL</fullName>
    </submittedName>
</protein>
<sequence length="371" mass="39304">MFSSASILYLVLIGLGLSGFFLCTALCRSFISLSFLPNHEDERTSHRGTVSRAGGVAIHITFVVAALLGLWLSRIGIGSDYGVLVMLTGAIAVLGLIDDIAAISPGLKFLGQIILSIVLVMFVGPIETMPLPVLGDTDLGVVGYVVAVLWVAAFVNVFNFMDGLNGMAAGSALVALIVLCLVGAFGGNLPLFLTSLMMTMSLFAFFIINFPAGNIFMGDAGSLGIGFLIAGLALLAAQPSQSGTGVPVALVPMIFLPFILDVSITLIRRIATGQRFYQAHREHYYQRLNQAGWSHANVTRLFMVAAIFSAAAGWGVTQLPSPVEWMGVAALALVLVVAARIIRARAGHDDQVRQKSRPDKSEPQEAPANAE</sequence>
<reference evidence="10" key="1">
    <citation type="journal article" date="2014" name="Int. J. Syst. Evol. Microbiol.">
        <title>Complete genome sequence of Corynebacterium casei LMG S-19264T (=DSM 44701T), isolated from a smear-ripened cheese.</title>
        <authorList>
            <consortium name="US DOE Joint Genome Institute (JGI-PGF)"/>
            <person name="Walter F."/>
            <person name="Albersmeier A."/>
            <person name="Kalinowski J."/>
            <person name="Ruckert C."/>
        </authorList>
    </citation>
    <scope>NUCLEOTIDE SEQUENCE</scope>
    <source>
        <strain evidence="10">CGMCC 1.14984</strain>
    </source>
</reference>
<dbReference type="PANTHER" id="PTHR22926:SF3">
    <property type="entry name" value="UNDECAPRENYL-PHOSPHATE ALPHA-N-ACETYLGLUCOSAMINYL 1-PHOSPHATE TRANSFERASE"/>
    <property type="match status" value="1"/>
</dbReference>
<keyword evidence="5 9" id="KW-1133">Transmembrane helix</keyword>
<feature type="transmembrane region" description="Helical" evidence="9">
    <location>
        <begin position="297"/>
        <end position="317"/>
    </location>
</feature>
<dbReference type="GO" id="GO:0044038">
    <property type="term" value="P:cell wall macromolecule biosynthetic process"/>
    <property type="evidence" value="ECO:0007669"/>
    <property type="project" value="TreeGrafter"/>
</dbReference>
<evidence type="ECO:0000313" key="11">
    <source>
        <dbReference type="EMBL" id="NHK28760.1"/>
    </source>
</evidence>
<comment type="cofactor">
    <cofactor evidence="7">
        <name>Mg(2+)</name>
        <dbReference type="ChEBI" id="CHEBI:18420"/>
    </cofactor>
</comment>
<comment type="subcellular location">
    <subcellularLocation>
        <location evidence="1">Cell membrane</location>
        <topology evidence="1">Multi-pass membrane protein</topology>
    </subcellularLocation>
</comment>
<proteinExistence type="predicted"/>
<feature type="region of interest" description="Disordered" evidence="8">
    <location>
        <begin position="349"/>
        <end position="371"/>
    </location>
</feature>
<feature type="binding site" evidence="7">
    <location>
        <position position="219"/>
    </location>
    <ligand>
        <name>Mg(2+)</name>
        <dbReference type="ChEBI" id="CHEBI:18420"/>
    </ligand>
</feature>
<evidence type="ECO:0000256" key="3">
    <source>
        <dbReference type="ARBA" id="ARBA00022679"/>
    </source>
</evidence>
<keyword evidence="13" id="KW-1185">Reference proteome</keyword>
<keyword evidence="3" id="KW-0808">Transferase</keyword>
<feature type="transmembrane region" description="Helical" evidence="9">
    <location>
        <begin position="78"/>
        <end position="97"/>
    </location>
</feature>
<evidence type="ECO:0000313" key="10">
    <source>
        <dbReference type="EMBL" id="GGH99437.1"/>
    </source>
</evidence>
<keyword evidence="6 9" id="KW-0472">Membrane</keyword>
<feature type="binding site" evidence="7">
    <location>
        <position position="159"/>
    </location>
    <ligand>
        <name>Mg(2+)</name>
        <dbReference type="ChEBI" id="CHEBI:18420"/>
    </ligand>
</feature>
<feature type="transmembrane region" description="Helical" evidence="9">
    <location>
        <begin position="6"/>
        <end position="31"/>
    </location>
</feature>
<dbReference type="GO" id="GO:0046872">
    <property type="term" value="F:metal ion binding"/>
    <property type="evidence" value="ECO:0007669"/>
    <property type="project" value="UniProtKB-KW"/>
</dbReference>
<keyword evidence="4 9" id="KW-0812">Transmembrane</keyword>
<keyword evidence="7" id="KW-0479">Metal-binding</keyword>
<dbReference type="InterPro" id="IPR000715">
    <property type="entry name" value="Glycosyl_transferase_4"/>
</dbReference>
<dbReference type="RefSeq" id="WP_155141030.1">
    <property type="nucleotide sequence ID" value="NZ_BMGZ01000002.1"/>
</dbReference>
<reference evidence="10" key="3">
    <citation type="submission" date="2020-09" db="EMBL/GenBank/DDBJ databases">
        <authorList>
            <person name="Sun Q."/>
            <person name="Zhou Y."/>
        </authorList>
    </citation>
    <scope>NUCLEOTIDE SEQUENCE</scope>
    <source>
        <strain evidence="10">CGMCC 1.14984</strain>
    </source>
</reference>
<evidence type="ECO:0000256" key="9">
    <source>
        <dbReference type="SAM" id="Phobius"/>
    </source>
</evidence>
<evidence type="ECO:0000256" key="4">
    <source>
        <dbReference type="ARBA" id="ARBA00022692"/>
    </source>
</evidence>
<dbReference type="EMBL" id="BMGZ01000002">
    <property type="protein sequence ID" value="GGH99437.1"/>
    <property type="molecule type" value="Genomic_DNA"/>
</dbReference>
<feature type="compositionally biased region" description="Basic and acidic residues" evidence="8">
    <location>
        <begin position="349"/>
        <end position="363"/>
    </location>
</feature>
<evidence type="ECO:0000256" key="1">
    <source>
        <dbReference type="ARBA" id="ARBA00004651"/>
    </source>
</evidence>
<gene>
    <name evidence="10" type="primary">wbpL</name>
    <name evidence="11" type="ORF">FF098_012640</name>
    <name evidence="10" type="ORF">GCM10011355_25390</name>
</gene>
<evidence type="ECO:0000313" key="13">
    <source>
        <dbReference type="Proteomes" id="UP000818603"/>
    </source>
</evidence>
<feature type="transmembrane region" description="Helical" evidence="9">
    <location>
        <begin position="323"/>
        <end position="342"/>
    </location>
</feature>
<dbReference type="PANTHER" id="PTHR22926">
    <property type="entry name" value="PHOSPHO-N-ACETYLMURAMOYL-PENTAPEPTIDE-TRANSFERASE"/>
    <property type="match status" value="1"/>
</dbReference>
<comment type="caution">
    <text evidence="10">The sequence shown here is derived from an EMBL/GenBank/DDBJ whole genome shotgun (WGS) entry which is preliminary data.</text>
</comment>
<feature type="transmembrane region" description="Helical" evidence="9">
    <location>
        <begin position="141"/>
        <end position="160"/>
    </location>
</feature>
<evidence type="ECO:0000313" key="12">
    <source>
        <dbReference type="Proteomes" id="UP000621856"/>
    </source>
</evidence>
<dbReference type="GO" id="GO:0016780">
    <property type="term" value="F:phosphotransferase activity, for other substituted phosphate groups"/>
    <property type="evidence" value="ECO:0007669"/>
    <property type="project" value="InterPro"/>
</dbReference>
<feature type="transmembrane region" description="Helical" evidence="9">
    <location>
        <begin position="220"/>
        <end position="237"/>
    </location>
</feature>
<evidence type="ECO:0000256" key="7">
    <source>
        <dbReference type="PIRSR" id="PIRSR600715-1"/>
    </source>
</evidence>
<evidence type="ECO:0000256" key="2">
    <source>
        <dbReference type="ARBA" id="ARBA00022475"/>
    </source>
</evidence>
<keyword evidence="7" id="KW-0460">Magnesium</keyword>
<accession>A0A8J3ES04</accession>
<evidence type="ECO:0000256" key="5">
    <source>
        <dbReference type="ARBA" id="ARBA00022989"/>
    </source>
</evidence>
<feature type="transmembrane region" description="Helical" evidence="9">
    <location>
        <begin position="167"/>
        <end position="185"/>
    </location>
</feature>
<feature type="transmembrane region" description="Helical" evidence="9">
    <location>
        <begin position="52"/>
        <end position="72"/>
    </location>
</feature>
<feature type="transmembrane region" description="Helical" evidence="9">
    <location>
        <begin position="191"/>
        <end position="208"/>
    </location>
</feature>
<dbReference type="GO" id="GO:0071555">
    <property type="term" value="P:cell wall organization"/>
    <property type="evidence" value="ECO:0007669"/>
    <property type="project" value="TreeGrafter"/>
</dbReference>
<feature type="transmembrane region" description="Helical" evidence="9">
    <location>
        <begin position="249"/>
        <end position="267"/>
    </location>
</feature>
<dbReference type="GO" id="GO:0005886">
    <property type="term" value="C:plasma membrane"/>
    <property type="evidence" value="ECO:0007669"/>
    <property type="project" value="UniProtKB-SubCell"/>
</dbReference>
<name>A0A8J3ES04_9PROT</name>
<evidence type="ECO:0000256" key="6">
    <source>
        <dbReference type="ARBA" id="ARBA00023136"/>
    </source>
</evidence>
<dbReference type="Pfam" id="PF00953">
    <property type="entry name" value="Glycos_transf_4"/>
    <property type="match status" value="1"/>
</dbReference>
<dbReference type="AlphaFoldDB" id="A0A8J3ES04"/>
<dbReference type="Proteomes" id="UP000818603">
    <property type="component" value="Unassembled WGS sequence"/>
</dbReference>